<proteinExistence type="predicted"/>
<gene>
    <name evidence="2" type="ORF">ABFB10_01975</name>
</gene>
<comment type="caution">
    <text evidence="2">The sequence shown here is derived from an EMBL/GenBank/DDBJ whole genome shotgun (WGS) entry which is preliminary data.</text>
</comment>
<accession>A0AAW9S559</accession>
<dbReference type="EMBL" id="JBDNCH010000002">
    <property type="protein sequence ID" value="MEN9059979.1"/>
    <property type="molecule type" value="Genomic_DNA"/>
</dbReference>
<evidence type="ECO:0000313" key="2">
    <source>
        <dbReference type="EMBL" id="MEN9059979.1"/>
    </source>
</evidence>
<dbReference type="Proteomes" id="UP001428774">
    <property type="component" value="Unassembled WGS sequence"/>
</dbReference>
<name>A0AAW9S559_9RHOB</name>
<keyword evidence="3" id="KW-1185">Reference proteome</keyword>
<dbReference type="AlphaFoldDB" id="A0AAW9S559"/>
<evidence type="ECO:0000256" key="1">
    <source>
        <dbReference type="SAM" id="MobiDB-lite"/>
    </source>
</evidence>
<reference evidence="2 3" key="1">
    <citation type="submission" date="2024-05" db="EMBL/GenBank/DDBJ databases">
        <title>Genome sequence of Ponticoccus litoralis KCCM 90028.</title>
        <authorList>
            <person name="Kim J.M."/>
            <person name="Lee J.K."/>
            <person name="Choi B.J."/>
            <person name="Bayburt H."/>
            <person name="Baek J.H."/>
            <person name="Jeon C.O."/>
        </authorList>
    </citation>
    <scope>NUCLEOTIDE SEQUENCE [LARGE SCALE GENOMIC DNA]</scope>
    <source>
        <strain evidence="2 3">KCCM 90028</strain>
    </source>
</reference>
<evidence type="ECO:0000313" key="3">
    <source>
        <dbReference type="Proteomes" id="UP001428774"/>
    </source>
</evidence>
<feature type="compositionally biased region" description="Pro residues" evidence="1">
    <location>
        <begin position="93"/>
        <end position="103"/>
    </location>
</feature>
<feature type="region of interest" description="Disordered" evidence="1">
    <location>
        <begin position="89"/>
        <end position="109"/>
    </location>
</feature>
<dbReference type="RefSeq" id="WP_347165116.1">
    <property type="nucleotide sequence ID" value="NZ_JBDNCH010000002.1"/>
</dbReference>
<sequence>MTRVSSQKSRSVSMTRPTTPFFVFDNPFDLPGFGESVGTGGFQPVAFLDHMLADPMIRLVMMADGVSEIEIKHLYRPCATQRLQTIPQCVPVPNGPGPRPGSPRPGIGE</sequence>
<protein>
    <submittedName>
        <fullName evidence="2">Uncharacterized protein</fullName>
    </submittedName>
</protein>
<organism evidence="2 3">
    <name type="scientific">Ponticoccus litoralis</name>
    <dbReference type="NCBI Taxonomy" id="422297"/>
    <lineage>
        <taxon>Bacteria</taxon>
        <taxon>Pseudomonadati</taxon>
        <taxon>Pseudomonadota</taxon>
        <taxon>Alphaproteobacteria</taxon>
        <taxon>Rhodobacterales</taxon>
        <taxon>Roseobacteraceae</taxon>
        <taxon>Ponticoccus</taxon>
    </lineage>
</organism>